<keyword evidence="3" id="KW-1185">Reference proteome</keyword>
<sequence length="133" mass="15467">MGAKRLFSTDYEFHASAKMLYPYLQTASGLAEWFCDDVKINNENKTLTFLWDNEEHKAMQVAHRVNHSVKFQFLPEDDGDENDPAYLEFKVETNDLTQTVYLHIADYSDFDDQKELHDLWDDLVGDLKKIVGG</sequence>
<evidence type="ECO:0000313" key="3">
    <source>
        <dbReference type="Proteomes" id="UP000288227"/>
    </source>
</evidence>
<evidence type="ECO:0000259" key="1">
    <source>
        <dbReference type="Pfam" id="PF19569"/>
    </source>
</evidence>
<name>A0A401UE31_9BACT</name>
<dbReference type="OrthoDB" id="667567at2"/>
<comment type="caution">
    <text evidence="2">The sequence shown here is derived from an EMBL/GenBank/DDBJ whole genome shotgun (WGS) entry which is preliminary data.</text>
</comment>
<dbReference type="Gene3D" id="3.30.530.20">
    <property type="match status" value="1"/>
</dbReference>
<proteinExistence type="predicted"/>
<dbReference type="RefSeq" id="WP_127123765.1">
    <property type="nucleotide sequence ID" value="NZ_BHXQ01000006.1"/>
</dbReference>
<dbReference type="InterPro" id="IPR023393">
    <property type="entry name" value="START-like_dom_sf"/>
</dbReference>
<gene>
    <name evidence="2" type="ORF">SanaruYs_33650</name>
</gene>
<dbReference type="SUPFAM" id="SSF55961">
    <property type="entry name" value="Bet v1-like"/>
    <property type="match status" value="1"/>
</dbReference>
<feature type="domain" description="START-like" evidence="1">
    <location>
        <begin position="1"/>
        <end position="132"/>
    </location>
</feature>
<dbReference type="Proteomes" id="UP000288227">
    <property type="component" value="Unassembled WGS sequence"/>
</dbReference>
<reference evidence="2 3" key="1">
    <citation type="submission" date="2018-11" db="EMBL/GenBank/DDBJ databases">
        <title>Chryseotalea sanarue gen. nov., sp., nov., a member of the family Cytophagaceae, isolated from a brackish lake in Hamamatsu Japan.</title>
        <authorList>
            <person name="Maejima Y."/>
            <person name="Iino T."/>
            <person name="Muraguchi Y."/>
            <person name="Fukuda K."/>
            <person name="Ohkuma M."/>
            <person name="Moriuchi R."/>
            <person name="Dohra H."/>
            <person name="Kimbara K."/>
            <person name="Shintani M."/>
        </authorList>
    </citation>
    <scope>NUCLEOTIDE SEQUENCE [LARGE SCALE GENOMIC DNA]</scope>
    <source>
        <strain evidence="2 3">Ys</strain>
    </source>
</reference>
<dbReference type="AlphaFoldDB" id="A0A401UE31"/>
<protein>
    <recommendedName>
        <fullName evidence="1">START-like domain-containing protein</fullName>
    </recommendedName>
</protein>
<dbReference type="InterPro" id="IPR045736">
    <property type="entry name" value="START_2"/>
</dbReference>
<evidence type="ECO:0000313" key="2">
    <source>
        <dbReference type="EMBL" id="GCC53122.1"/>
    </source>
</evidence>
<dbReference type="EMBL" id="BHXQ01000006">
    <property type="protein sequence ID" value="GCC53122.1"/>
    <property type="molecule type" value="Genomic_DNA"/>
</dbReference>
<organism evidence="2 3">
    <name type="scientific">Chryseotalea sanaruensis</name>
    <dbReference type="NCBI Taxonomy" id="2482724"/>
    <lineage>
        <taxon>Bacteria</taxon>
        <taxon>Pseudomonadati</taxon>
        <taxon>Bacteroidota</taxon>
        <taxon>Cytophagia</taxon>
        <taxon>Cytophagales</taxon>
        <taxon>Chryseotaleaceae</taxon>
        <taxon>Chryseotalea</taxon>
    </lineage>
</organism>
<dbReference type="Pfam" id="PF19569">
    <property type="entry name" value="START_2"/>
    <property type="match status" value="1"/>
</dbReference>
<accession>A0A401UE31</accession>